<protein>
    <submittedName>
        <fullName evidence="6">ATP-binding cassette domain-containing protein</fullName>
    </submittedName>
</protein>
<dbReference type="InterPro" id="IPR050319">
    <property type="entry name" value="ABC_transp_ATP-bind"/>
</dbReference>
<reference evidence="6 7" key="1">
    <citation type="submission" date="2021-01" db="EMBL/GenBank/DDBJ databases">
        <title>Identification of strong promoters based on the transcriptome of Brevibacillus choshinensis.</title>
        <authorList>
            <person name="Yao D."/>
            <person name="Zhang K."/>
            <person name="Wu J."/>
        </authorList>
    </citation>
    <scope>NUCLEOTIDE SEQUENCE [LARGE SCALE GENOMIC DNA]</scope>
    <source>
        <strain evidence="6 7">HPD31-SP3</strain>
    </source>
</reference>
<dbReference type="Gene3D" id="3.40.50.300">
    <property type="entry name" value="P-loop containing nucleotide triphosphate hydrolases"/>
    <property type="match status" value="1"/>
</dbReference>
<name>A0ABX7FWK9_BRECH</name>
<evidence type="ECO:0000259" key="5">
    <source>
        <dbReference type="PROSITE" id="PS50893"/>
    </source>
</evidence>
<keyword evidence="7" id="KW-1185">Reference proteome</keyword>
<dbReference type="NCBIfam" id="TIGR01727">
    <property type="entry name" value="oligo_HPY"/>
    <property type="match status" value="1"/>
</dbReference>
<dbReference type="InterPro" id="IPR013563">
    <property type="entry name" value="Oligopep_ABC_C"/>
</dbReference>
<evidence type="ECO:0000256" key="1">
    <source>
        <dbReference type="ARBA" id="ARBA00005417"/>
    </source>
</evidence>
<dbReference type="InterPro" id="IPR003593">
    <property type="entry name" value="AAA+_ATPase"/>
</dbReference>
<dbReference type="SMART" id="SM00382">
    <property type="entry name" value="AAA"/>
    <property type="match status" value="1"/>
</dbReference>
<evidence type="ECO:0000313" key="6">
    <source>
        <dbReference type="EMBL" id="QRG70298.1"/>
    </source>
</evidence>
<dbReference type="Pfam" id="PF00005">
    <property type="entry name" value="ABC_tran"/>
    <property type="match status" value="1"/>
</dbReference>
<dbReference type="Proteomes" id="UP000596248">
    <property type="component" value="Chromosome"/>
</dbReference>
<feature type="domain" description="ABC transporter" evidence="5">
    <location>
        <begin position="6"/>
        <end position="250"/>
    </location>
</feature>
<dbReference type="GO" id="GO:0005524">
    <property type="term" value="F:ATP binding"/>
    <property type="evidence" value="ECO:0007669"/>
    <property type="project" value="UniProtKB-KW"/>
</dbReference>
<sequence length="324" mass="36126">MADNILEVRNLKKHFKSKTGTLHAVDGVSFSVGRGETLGLVGESGCGKSTIGRLILGLHQATSGEILFNGQDICKMNKAQIHDLRKDLQIIFQDPFSSLNPRMSIGEIIGEPLLIHKKVKHRADLEAEVRRLMDVVGLSERLVNSYPHELDGGRRQRVGIARALSLTPQFIVCDEPVSSLDVSIQAQVLNLLKDLQAEYGLTYLFITHDLSVVKYFSDKIAVMYLGQLIEIAESDELFKKTIHPYSQALLSAIPVPNIRQKMERVKLFGELTSPIDPVPGCRFAKRCLYNQAKCVGQDPELIDFGNSHFCACCRAEELLHATRF</sequence>
<dbReference type="PANTHER" id="PTHR43776">
    <property type="entry name" value="TRANSPORT ATP-BINDING PROTEIN"/>
    <property type="match status" value="1"/>
</dbReference>
<dbReference type="CDD" id="cd03257">
    <property type="entry name" value="ABC_NikE_OppD_transporters"/>
    <property type="match status" value="1"/>
</dbReference>
<evidence type="ECO:0000256" key="3">
    <source>
        <dbReference type="ARBA" id="ARBA00022741"/>
    </source>
</evidence>
<dbReference type="RefSeq" id="WP_203357272.1">
    <property type="nucleotide sequence ID" value="NZ_CP069127.1"/>
</dbReference>
<evidence type="ECO:0000256" key="4">
    <source>
        <dbReference type="ARBA" id="ARBA00022840"/>
    </source>
</evidence>
<dbReference type="PANTHER" id="PTHR43776:SF8">
    <property type="entry name" value="ABC TRANSPORTER, ATP-BINDING PROTEIN"/>
    <property type="match status" value="1"/>
</dbReference>
<evidence type="ECO:0000256" key="2">
    <source>
        <dbReference type="ARBA" id="ARBA00022448"/>
    </source>
</evidence>
<organism evidence="6 7">
    <name type="scientific">Brevibacillus choshinensis</name>
    <dbReference type="NCBI Taxonomy" id="54911"/>
    <lineage>
        <taxon>Bacteria</taxon>
        <taxon>Bacillati</taxon>
        <taxon>Bacillota</taxon>
        <taxon>Bacilli</taxon>
        <taxon>Bacillales</taxon>
        <taxon>Paenibacillaceae</taxon>
        <taxon>Brevibacillus</taxon>
    </lineage>
</organism>
<gene>
    <name evidence="6" type="ORF">JNE38_14985</name>
</gene>
<dbReference type="SUPFAM" id="SSF52540">
    <property type="entry name" value="P-loop containing nucleoside triphosphate hydrolases"/>
    <property type="match status" value="1"/>
</dbReference>
<comment type="similarity">
    <text evidence="1">Belongs to the ABC transporter superfamily.</text>
</comment>
<evidence type="ECO:0000313" key="7">
    <source>
        <dbReference type="Proteomes" id="UP000596248"/>
    </source>
</evidence>
<dbReference type="InterPro" id="IPR027417">
    <property type="entry name" value="P-loop_NTPase"/>
</dbReference>
<keyword evidence="2" id="KW-0813">Transport</keyword>
<keyword evidence="3" id="KW-0547">Nucleotide-binding</keyword>
<proteinExistence type="inferred from homology"/>
<dbReference type="InterPro" id="IPR003439">
    <property type="entry name" value="ABC_transporter-like_ATP-bd"/>
</dbReference>
<dbReference type="PROSITE" id="PS50893">
    <property type="entry name" value="ABC_TRANSPORTER_2"/>
    <property type="match status" value="1"/>
</dbReference>
<accession>A0ABX7FWK9</accession>
<dbReference type="Pfam" id="PF08352">
    <property type="entry name" value="oligo_HPY"/>
    <property type="match status" value="1"/>
</dbReference>
<dbReference type="EMBL" id="CP069127">
    <property type="protein sequence ID" value="QRG70298.1"/>
    <property type="molecule type" value="Genomic_DNA"/>
</dbReference>
<keyword evidence="4 6" id="KW-0067">ATP-binding</keyword>